<dbReference type="AlphaFoldDB" id="A0A2S9YIF7"/>
<evidence type="ECO:0000313" key="2">
    <source>
        <dbReference type="EMBL" id="PRQ04841.1"/>
    </source>
</evidence>
<dbReference type="PANTHER" id="PTHR43245">
    <property type="entry name" value="BIFUNCTIONAL POLYMYXIN RESISTANCE PROTEIN ARNA"/>
    <property type="match status" value="1"/>
</dbReference>
<name>A0A2S9YIF7_9BACT</name>
<dbReference type="EC" id="5.1.3.2" evidence="2"/>
<dbReference type="PANTHER" id="PTHR43245:SF13">
    <property type="entry name" value="UDP-D-APIOSE_UDP-D-XYLOSE SYNTHASE 2"/>
    <property type="match status" value="1"/>
</dbReference>
<dbReference type="Gene3D" id="3.40.50.720">
    <property type="entry name" value="NAD(P)-binding Rossmann-like Domain"/>
    <property type="match status" value="1"/>
</dbReference>
<protein>
    <submittedName>
        <fullName evidence="2">UDP-glucose 4-epimerase</fullName>
        <ecNumber evidence="2">5.1.3.2</ecNumber>
    </submittedName>
</protein>
<dbReference type="PRINTS" id="PR01713">
    <property type="entry name" value="NUCEPIMERASE"/>
</dbReference>
<reference evidence="2 3" key="1">
    <citation type="submission" date="2018-03" db="EMBL/GenBank/DDBJ databases">
        <title>Draft Genome Sequences of the Obligatory Marine Myxobacteria Enhygromyxa salina SWB007.</title>
        <authorList>
            <person name="Poehlein A."/>
            <person name="Moghaddam J.A."/>
            <person name="Harms H."/>
            <person name="Alanjari M."/>
            <person name="Koenig G.M."/>
            <person name="Daniel R."/>
            <person name="Schaeberle T.F."/>
        </authorList>
    </citation>
    <scope>NUCLEOTIDE SEQUENCE [LARGE SCALE GENOMIC DNA]</scope>
    <source>
        <strain evidence="2 3">SWB007</strain>
    </source>
</reference>
<organism evidence="2 3">
    <name type="scientific">Enhygromyxa salina</name>
    <dbReference type="NCBI Taxonomy" id="215803"/>
    <lineage>
        <taxon>Bacteria</taxon>
        <taxon>Pseudomonadati</taxon>
        <taxon>Myxococcota</taxon>
        <taxon>Polyangia</taxon>
        <taxon>Nannocystales</taxon>
        <taxon>Nannocystaceae</taxon>
        <taxon>Enhygromyxa</taxon>
    </lineage>
</organism>
<dbReference type="InterPro" id="IPR050177">
    <property type="entry name" value="Lipid_A_modif_metabolic_enz"/>
</dbReference>
<dbReference type="Pfam" id="PF01370">
    <property type="entry name" value="Epimerase"/>
    <property type="match status" value="1"/>
</dbReference>
<dbReference type="GO" id="GO:0003978">
    <property type="term" value="F:UDP-glucose 4-epimerase activity"/>
    <property type="evidence" value="ECO:0007669"/>
    <property type="project" value="UniProtKB-EC"/>
</dbReference>
<dbReference type="SUPFAM" id="SSF51735">
    <property type="entry name" value="NAD(P)-binding Rossmann-fold domains"/>
    <property type="match status" value="1"/>
</dbReference>
<dbReference type="EMBL" id="PVNL01000101">
    <property type="protein sequence ID" value="PRQ04841.1"/>
    <property type="molecule type" value="Genomic_DNA"/>
</dbReference>
<sequence length="365" mass="38913">MSKPEIEAVEAHLRATPRKWLVTGAAGFIGSHLVEHLLTLDQQVVGLDNFETGTHANIEALVRSAVARGATDADDRLLVVEADVREFDAVLHACEGIDHVLHHAAIASVPRTIAEPIEGFTVNVDGSFHVLEAARQAGVRSVVHASSSAVYGDCPGEPGTGAQREQTIGRPLSPYAAHKHIAEVLGQTSNRTFGGASGLSVVALRYFNIVGARQDPEGAYAAVIPKWVALLGKGEQPVIFGDGQHTRDFCPVEDVVQANLLAATWAERVAPELRERPGDPSEGVFNIGLGGRTTLLELYDLVHAGMLELGAPCQGIAPRHEAARTGDIVHSRADITRARELLGYAPRTAMADALRSTMSWLLGRA</sequence>
<dbReference type="RefSeq" id="WP_106091911.1">
    <property type="nucleotide sequence ID" value="NZ_PVNL01000101.1"/>
</dbReference>
<feature type="domain" description="NAD-dependent epimerase/dehydratase" evidence="1">
    <location>
        <begin position="20"/>
        <end position="270"/>
    </location>
</feature>
<dbReference type="InterPro" id="IPR036291">
    <property type="entry name" value="NAD(P)-bd_dom_sf"/>
</dbReference>
<keyword evidence="2" id="KW-0413">Isomerase</keyword>
<accession>A0A2S9YIF7</accession>
<dbReference type="OrthoDB" id="9802815at2"/>
<gene>
    <name evidence="2" type="ORF">ENSA7_50140</name>
</gene>
<dbReference type="Gene3D" id="3.90.25.10">
    <property type="entry name" value="UDP-galactose 4-epimerase, domain 1"/>
    <property type="match status" value="1"/>
</dbReference>
<evidence type="ECO:0000313" key="3">
    <source>
        <dbReference type="Proteomes" id="UP000238823"/>
    </source>
</evidence>
<proteinExistence type="predicted"/>
<comment type="caution">
    <text evidence="2">The sequence shown here is derived from an EMBL/GenBank/DDBJ whole genome shotgun (WGS) entry which is preliminary data.</text>
</comment>
<dbReference type="InterPro" id="IPR001509">
    <property type="entry name" value="Epimerase_deHydtase"/>
</dbReference>
<dbReference type="Proteomes" id="UP000238823">
    <property type="component" value="Unassembled WGS sequence"/>
</dbReference>
<evidence type="ECO:0000259" key="1">
    <source>
        <dbReference type="Pfam" id="PF01370"/>
    </source>
</evidence>